<evidence type="ECO:0000256" key="1">
    <source>
        <dbReference type="SAM" id="Phobius"/>
    </source>
</evidence>
<dbReference type="AlphaFoldDB" id="A0A6L5QMP6"/>
<reference evidence="2 3" key="1">
    <citation type="submission" date="2019-11" db="EMBL/GenBank/DDBJ databases">
        <title>Novel species isolated from a subtropical stream in China.</title>
        <authorList>
            <person name="Lu H."/>
        </authorList>
    </citation>
    <scope>NUCLEOTIDE SEQUENCE [LARGE SCALE GENOMIC DNA]</scope>
    <source>
        <strain evidence="2 3">FT25W</strain>
    </source>
</reference>
<dbReference type="EMBL" id="WKJM01000019">
    <property type="protein sequence ID" value="MRX10241.1"/>
    <property type="molecule type" value="Genomic_DNA"/>
</dbReference>
<sequence length="80" mass="9061">MDSLVEGGFTERQAKALATALYHLIDSHLVTKDYLDARLAEFRIDFKLEMATMKSDLIQWMCGVVIVQTGMTAVLFKLLH</sequence>
<evidence type="ECO:0008006" key="4">
    <source>
        <dbReference type="Google" id="ProtNLM"/>
    </source>
</evidence>
<dbReference type="Proteomes" id="UP000481037">
    <property type="component" value="Unassembled WGS sequence"/>
</dbReference>
<keyword evidence="1" id="KW-0472">Membrane</keyword>
<accession>A0A6L5QMP6</accession>
<comment type="caution">
    <text evidence="2">The sequence shown here is derived from an EMBL/GenBank/DDBJ whole genome shotgun (WGS) entry which is preliminary data.</text>
</comment>
<organism evidence="2 3">
    <name type="scientific">Duganella alba</name>
    <dbReference type="NCBI Taxonomy" id="2666081"/>
    <lineage>
        <taxon>Bacteria</taxon>
        <taxon>Pseudomonadati</taxon>
        <taxon>Pseudomonadota</taxon>
        <taxon>Betaproteobacteria</taxon>
        <taxon>Burkholderiales</taxon>
        <taxon>Oxalobacteraceae</taxon>
        <taxon>Telluria group</taxon>
        <taxon>Duganella</taxon>
    </lineage>
</organism>
<dbReference type="RefSeq" id="WP_154367821.1">
    <property type="nucleotide sequence ID" value="NZ_WKJM01000019.1"/>
</dbReference>
<keyword evidence="1" id="KW-1133">Transmembrane helix</keyword>
<protein>
    <recommendedName>
        <fullName evidence="4">DUF1640 domain-containing protein</fullName>
    </recommendedName>
</protein>
<evidence type="ECO:0000313" key="2">
    <source>
        <dbReference type="EMBL" id="MRX10241.1"/>
    </source>
</evidence>
<evidence type="ECO:0000313" key="3">
    <source>
        <dbReference type="Proteomes" id="UP000481037"/>
    </source>
</evidence>
<feature type="transmembrane region" description="Helical" evidence="1">
    <location>
        <begin position="57"/>
        <end position="79"/>
    </location>
</feature>
<gene>
    <name evidence="2" type="ORF">GJ697_20615</name>
</gene>
<proteinExistence type="predicted"/>
<name>A0A6L5QMP6_9BURK</name>
<keyword evidence="3" id="KW-1185">Reference proteome</keyword>
<keyword evidence="1" id="KW-0812">Transmembrane</keyword>